<keyword evidence="3" id="KW-1185">Reference proteome</keyword>
<reference evidence="2" key="1">
    <citation type="submission" date="2021-01" db="UniProtKB">
        <authorList>
            <consortium name="EnsemblMetazoa"/>
        </authorList>
    </citation>
    <scope>IDENTIFICATION</scope>
</reference>
<dbReference type="SMR" id="A0A7M7HG63"/>
<dbReference type="Proteomes" id="UP000002358">
    <property type="component" value="Chromosome 1"/>
</dbReference>
<name>A0A7M7HG63_NASVI</name>
<proteinExistence type="predicted"/>
<feature type="compositionally biased region" description="Basic and acidic residues" evidence="1">
    <location>
        <begin position="275"/>
        <end position="285"/>
    </location>
</feature>
<feature type="region of interest" description="Disordered" evidence="1">
    <location>
        <begin position="138"/>
        <end position="195"/>
    </location>
</feature>
<feature type="compositionally biased region" description="Polar residues" evidence="1">
    <location>
        <begin position="264"/>
        <end position="274"/>
    </location>
</feature>
<sequence>MKRSSQAEGSSNPAKFNERQPDSLRYLDSGDGVGANPPHTRRFVDNRQPECLEAGECAAYHSHRPAAYQSGGGPSLHAETQRSSQQVSSNSSRALQFTPEMIRDQELLVTSMSQQGIPETLIRRQFERLMDEQSKQLRLLGDNSKSAEANAPRVRRNSSTEDTRRDNETPPRTSRLEPSSLLKIRMRKEETDFRKRNNGLQDPVVARDILKKCSFKVKGAVRRNENSATQGQIVRLNGAQDRSEMESLELQPTRSAEVREKQKSANGLENARNSQRVDEQHTRQHYCEQSAPLSQNDQAAIINATNEQQQQQYATQSSFNNLTYWPEFQEPRVIGGLTYFARKPQCIPSPPGLLCDNNGSVDPNKAART</sequence>
<protein>
    <submittedName>
        <fullName evidence="2">Uncharacterized protein</fullName>
    </submittedName>
</protein>
<evidence type="ECO:0000313" key="3">
    <source>
        <dbReference type="Proteomes" id="UP000002358"/>
    </source>
</evidence>
<dbReference type="KEGG" id="nvi:103317809"/>
<feature type="compositionally biased region" description="Polar residues" evidence="1">
    <location>
        <begin position="1"/>
        <end position="14"/>
    </location>
</feature>
<organism evidence="2 3">
    <name type="scientific">Nasonia vitripennis</name>
    <name type="common">Parasitic wasp</name>
    <dbReference type="NCBI Taxonomy" id="7425"/>
    <lineage>
        <taxon>Eukaryota</taxon>
        <taxon>Metazoa</taxon>
        <taxon>Ecdysozoa</taxon>
        <taxon>Arthropoda</taxon>
        <taxon>Hexapoda</taxon>
        <taxon>Insecta</taxon>
        <taxon>Pterygota</taxon>
        <taxon>Neoptera</taxon>
        <taxon>Endopterygota</taxon>
        <taxon>Hymenoptera</taxon>
        <taxon>Apocrita</taxon>
        <taxon>Proctotrupomorpha</taxon>
        <taxon>Chalcidoidea</taxon>
        <taxon>Pteromalidae</taxon>
        <taxon>Pteromalinae</taxon>
        <taxon>Nasonia</taxon>
    </lineage>
</organism>
<feature type="region of interest" description="Disordered" evidence="1">
    <location>
        <begin position="350"/>
        <end position="369"/>
    </location>
</feature>
<feature type="region of interest" description="Disordered" evidence="1">
    <location>
        <begin position="65"/>
        <end position="97"/>
    </location>
</feature>
<feature type="compositionally biased region" description="Low complexity" evidence="1">
    <location>
        <begin position="81"/>
        <end position="93"/>
    </location>
</feature>
<dbReference type="GeneID" id="103317809"/>
<evidence type="ECO:0000256" key="1">
    <source>
        <dbReference type="SAM" id="MobiDB-lite"/>
    </source>
</evidence>
<dbReference type="AlphaFoldDB" id="A0A7M7HG63"/>
<feature type="compositionally biased region" description="Basic and acidic residues" evidence="1">
    <location>
        <begin position="158"/>
        <end position="169"/>
    </location>
</feature>
<dbReference type="InParanoid" id="A0A7M7HG63"/>
<dbReference type="EnsemblMetazoa" id="XM_008217226">
    <property type="protein sequence ID" value="XP_008215448"/>
    <property type="gene ID" value="LOC103317809"/>
</dbReference>
<feature type="region of interest" description="Disordered" evidence="1">
    <location>
        <begin position="1"/>
        <end position="47"/>
    </location>
</feature>
<accession>A0A7M7HG63</accession>
<dbReference type="OrthoDB" id="7610567at2759"/>
<dbReference type="RefSeq" id="XP_008215448.1">
    <property type="nucleotide sequence ID" value="XM_008217226.4"/>
</dbReference>
<feature type="region of interest" description="Disordered" evidence="1">
    <location>
        <begin position="223"/>
        <end position="285"/>
    </location>
</feature>
<evidence type="ECO:0000313" key="2">
    <source>
        <dbReference type="EnsemblMetazoa" id="XP_008215448"/>
    </source>
</evidence>